<keyword evidence="1" id="KW-0175">Coiled coil</keyword>
<organism evidence="4 5">
    <name type="scientific">Pediococcus pentosaceus</name>
    <dbReference type="NCBI Taxonomy" id="1255"/>
    <lineage>
        <taxon>Bacteria</taxon>
        <taxon>Bacillati</taxon>
        <taxon>Bacillota</taxon>
        <taxon>Bacilli</taxon>
        <taxon>Lactobacillales</taxon>
        <taxon>Lactobacillaceae</taxon>
        <taxon>Pediococcus</taxon>
    </lineage>
</organism>
<feature type="coiled-coil region" evidence="1">
    <location>
        <begin position="153"/>
        <end position="180"/>
    </location>
</feature>
<dbReference type="AlphaFoldDB" id="A0AA40X9W4"/>
<evidence type="ECO:0000259" key="3">
    <source>
        <dbReference type="PROSITE" id="PS51688"/>
    </source>
</evidence>
<dbReference type="RefSeq" id="WP_195752041.1">
    <property type="nucleotide sequence ID" value="NZ_JADOFV010000004.1"/>
</dbReference>
<name>A0AA40X9W4_PEDPE</name>
<gene>
    <name evidence="4" type="ORF">ITQ97_07455</name>
</gene>
<feature type="domain" description="Peptidase S74" evidence="3">
    <location>
        <begin position="934"/>
        <end position="1045"/>
    </location>
</feature>
<evidence type="ECO:0000256" key="2">
    <source>
        <dbReference type="SAM" id="MobiDB-lite"/>
    </source>
</evidence>
<protein>
    <recommendedName>
        <fullName evidence="3">Peptidase S74 domain-containing protein</fullName>
    </recommendedName>
</protein>
<dbReference type="PROSITE" id="PS51688">
    <property type="entry name" value="ICA"/>
    <property type="match status" value="1"/>
</dbReference>
<evidence type="ECO:0000256" key="1">
    <source>
        <dbReference type="SAM" id="Coils"/>
    </source>
</evidence>
<dbReference type="InterPro" id="IPR030392">
    <property type="entry name" value="S74_ICA"/>
</dbReference>
<accession>A0AA40X9W4</accession>
<proteinExistence type="predicted"/>
<sequence>MSSIGQGSISIDDSTRIGQNAQDTANKVAGNVNDINSDNKLTPSEKLKLKQEYDKDVELYNIDIEQLKSVDLPTAELETAMSNLTDFVTPLFKEMNRTSTVDRNALDSVFTAFATADKNASQAFVNMVQQVADDAKKAGDDAKEVGEKAQGAGEEAKAAANQAQADATQAKADAATAQQKAQSSIDQLNNHLPDIDEALSTANLVKQNVTKLSNTTEQYHNEYTTGIQNVVKTIDDITVGGTNLIKNSSSDVVIDDTVNKQGWAHSTIYSELEAGQEYTFTSSVTVNVGKAENICVNLYNPTTKETTLASNRPVVNGKIEYTFTAVKDFPVLLVYAGTMGGTQGNKVTFHHYQLKKGNKATDWSPAPEDFATSTEFDQLSNAIKLKADSSDVTSQINVATQGIQSEVNNKVTDLTTQISQTASTVQILATTGGQKNLVYNSNYANNAEGWNVFNKVGYLTYLASSSYNGSPGFAVNVSGMGASTWTEFGQSKHYTLPQPDSVATENTYSGSAMIKMSADSDSTAALSAIIAYYDKNGARITGWKDMIITFDKKEVWTEVKFENLPVPKGAYSIGMQYWAYGPKVHGMIAQPMIVFGPKIGQYQPDVVSQSDITASINNIHMGIKGADGSTSTFNMNNNTVLLDANKIIINGNTSIQNGTIGTAKIANASINTAQIADGAINNAKIANASIDDAKISNLNGNKIIARSITANKINVDDLIANGINTKTLTSVNLNTSTLTTPQLNLGLNGTFTEDFDYIQPTSLFLPKKNKGTLTFNHGVLQSEGNMQTYVGGQWGGMNDSLVFQSGINNAQWTEVAPGYIKLDLYKQNGTDIAQRTYSDPTGFYYTSATGNKSYLGNVLQTGQVQTPSIIGQYIGPMDGQLRLQIGSNGDHYGLQVGSYAGSEAVMSDFIYSFTSSNSSNVRIADSGRLMRTTSASKYKYNIKNPDIEETLGDRLLNVRMATWNDKRAVDSYAEELSTGEKREKVSIDKYYGLIAEQLRDAGLDMFIDYGKNHEIEGIQYDRAWIPLLSVVRRLNDKVNEYELRLSKLEGASK</sequence>
<dbReference type="Proteomes" id="UP000743107">
    <property type="component" value="Unassembled WGS sequence"/>
</dbReference>
<dbReference type="EMBL" id="JADOFV010000004">
    <property type="protein sequence ID" value="MBF7127638.1"/>
    <property type="molecule type" value="Genomic_DNA"/>
</dbReference>
<feature type="region of interest" description="Disordered" evidence="2">
    <location>
        <begin position="1"/>
        <end position="21"/>
    </location>
</feature>
<reference evidence="4" key="1">
    <citation type="submission" date="2020-11" db="EMBL/GenBank/DDBJ databases">
        <title>Antibiotic susceptibility profiles of Pediococcus pentosaceus from various origins and their implications for the safety assessment of strains with food-technology applications.</title>
        <authorList>
            <person name="Shani N."/>
            <person name="Oberhaensli S."/>
            <person name="Arias E."/>
        </authorList>
    </citation>
    <scope>NUCLEOTIDE SEQUENCE</scope>
    <source>
        <strain evidence="4">FAM 19164</strain>
    </source>
</reference>
<feature type="compositionally biased region" description="Low complexity" evidence="2">
    <location>
        <begin position="1"/>
        <end position="12"/>
    </location>
</feature>
<comment type="caution">
    <text evidence="4">The sequence shown here is derived from an EMBL/GenBank/DDBJ whole genome shotgun (WGS) entry which is preliminary data.</text>
</comment>
<evidence type="ECO:0000313" key="4">
    <source>
        <dbReference type="EMBL" id="MBF7127638.1"/>
    </source>
</evidence>
<evidence type="ECO:0000313" key="5">
    <source>
        <dbReference type="Proteomes" id="UP000743107"/>
    </source>
</evidence>